<dbReference type="Proteomes" id="UP001497623">
    <property type="component" value="Unassembled WGS sequence"/>
</dbReference>
<comment type="caution">
    <text evidence="1">The sequence shown here is derived from an EMBL/GenBank/DDBJ whole genome shotgun (WGS) entry which is preliminary data.</text>
</comment>
<name>A0AAV2QS25_MEGNR</name>
<sequence>MKIIKCLLPDLHNSYIYKNEFNLKNAHRNNEYSLNGHFNPVPHMDSHIIFMSNGITLLKSLKGWMKNKKNWVIKFCCGNFWPKGQKYMTAKQKKKEKHYAFLGDLAPFKGDHL</sequence>
<dbReference type="AlphaFoldDB" id="A0AAV2QS25"/>
<protein>
    <submittedName>
        <fullName evidence="1">Uncharacterized protein</fullName>
    </submittedName>
</protein>
<evidence type="ECO:0000313" key="1">
    <source>
        <dbReference type="EMBL" id="CAL4096168.1"/>
    </source>
</evidence>
<proteinExistence type="predicted"/>
<dbReference type="EMBL" id="CAXKWB010009817">
    <property type="protein sequence ID" value="CAL4096168.1"/>
    <property type="molecule type" value="Genomic_DNA"/>
</dbReference>
<keyword evidence="2" id="KW-1185">Reference proteome</keyword>
<accession>A0AAV2QS25</accession>
<reference evidence="1 2" key="1">
    <citation type="submission" date="2024-05" db="EMBL/GenBank/DDBJ databases">
        <authorList>
            <person name="Wallberg A."/>
        </authorList>
    </citation>
    <scope>NUCLEOTIDE SEQUENCE [LARGE SCALE GENOMIC DNA]</scope>
</reference>
<gene>
    <name evidence="1" type="ORF">MNOR_LOCUS15586</name>
</gene>
<organism evidence="1 2">
    <name type="scientific">Meganyctiphanes norvegica</name>
    <name type="common">Northern krill</name>
    <name type="synonym">Thysanopoda norvegica</name>
    <dbReference type="NCBI Taxonomy" id="48144"/>
    <lineage>
        <taxon>Eukaryota</taxon>
        <taxon>Metazoa</taxon>
        <taxon>Ecdysozoa</taxon>
        <taxon>Arthropoda</taxon>
        <taxon>Crustacea</taxon>
        <taxon>Multicrustacea</taxon>
        <taxon>Malacostraca</taxon>
        <taxon>Eumalacostraca</taxon>
        <taxon>Eucarida</taxon>
        <taxon>Euphausiacea</taxon>
        <taxon>Euphausiidae</taxon>
        <taxon>Meganyctiphanes</taxon>
    </lineage>
</organism>
<evidence type="ECO:0000313" key="2">
    <source>
        <dbReference type="Proteomes" id="UP001497623"/>
    </source>
</evidence>